<name>A0A1H4FPB6_9SPHI</name>
<dbReference type="Gene3D" id="2.160.10.10">
    <property type="entry name" value="Hexapeptide repeat proteins"/>
    <property type="match status" value="2"/>
</dbReference>
<dbReference type="Pfam" id="PF00132">
    <property type="entry name" value="Hexapep"/>
    <property type="match status" value="1"/>
</dbReference>
<proteinExistence type="predicted"/>
<dbReference type="CDD" id="cd04647">
    <property type="entry name" value="LbH_MAT_like"/>
    <property type="match status" value="1"/>
</dbReference>
<sequence>MLIEKIIRKLKRDPDYKWESNYTARDLTTVTSRRMLQLIRGIFLRPFLKKSSGILFIGTRVKISHAYQLSTGKNTILEDNVYINALSENGITLGDHVSIARDSILICTGVIAQKGTGITIGNGTGINARAYLSGQGGIRIGNEVIIGPDVKIFSENHNYADLSRTIKAQGVTREGVLIGDNCWIGAGVTVLDGVVIGNGCVIAAGSVVSKSIPENSVAAGIPAKIIKSRIE</sequence>
<dbReference type="EMBL" id="FNRA01000008">
    <property type="protein sequence ID" value="SEA99156.1"/>
    <property type="molecule type" value="Genomic_DNA"/>
</dbReference>
<dbReference type="GO" id="GO:0016740">
    <property type="term" value="F:transferase activity"/>
    <property type="evidence" value="ECO:0007669"/>
    <property type="project" value="UniProtKB-KW"/>
</dbReference>
<dbReference type="AlphaFoldDB" id="A0A1H4FPB6"/>
<dbReference type="SUPFAM" id="SSF51161">
    <property type="entry name" value="Trimeric LpxA-like enzymes"/>
    <property type="match status" value="2"/>
</dbReference>
<dbReference type="PANTHER" id="PTHR23416">
    <property type="entry name" value="SIALIC ACID SYNTHASE-RELATED"/>
    <property type="match status" value="1"/>
</dbReference>
<evidence type="ECO:0000313" key="1">
    <source>
        <dbReference type="EMBL" id="SEA99156.1"/>
    </source>
</evidence>
<dbReference type="InterPro" id="IPR051159">
    <property type="entry name" value="Hexapeptide_acetyltransf"/>
</dbReference>
<keyword evidence="1" id="KW-0808">Transferase</keyword>
<dbReference type="RefSeq" id="WP_090557833.1">
    <property type="nucleotide sequence ID" value="NZ_FNRA01000008.1"/>
</dbReference>
<gene>
    <name evidence="1" type="ORF">SAMN05443550_10848</name>
</gene>
<dbReference type="InterPro" id="IPR001451">
    <property type="entry name" value="Hexapep"/>
</dbReference>
<reference evidence="1 2" key="1">
    <citation type="submission" date="2016-10" db="EMBL/GenBank/DDBJ databases">
        <authorList>
            <person name="de Groot N.N."/>
        </authorList>
    </citation>
    <scope>NUCLEOTIDE SEQUENCE [LARGE SCALE GENOMIC DNA]</scope>
    <source>
        <strain evidence="1 2">DSM 19033</strain>
    </source>
</reference>
<accession>A0A1H4FPB6</accession>
<dbReference type="OrthoDB" id="9801697at2"/>
<protein>
    <submittedName>
        <fullName evidence="1">Transferase hexapeptide (Six repeat-containing protein)</fullName>
    </submittedName>
</protein>
<dbReference type="InterPro" id="IPR011004">
    <property type="entry name" value="Trimer_LpxA-like_sf"/>
</dbReference>
<keyword evidence="2" id="KW-1185">Reference proteome</keyword>
<organism evidence="1 2">
    <name type="scientific">Pedobacter hartonius</name>
    <dbReference type="NCBI Taxonomy" id="425514"/>
    <lineage>
        <taxon>Bacteria</taxon>
        <taxon>Pseudomonadati</taxon>
        <taxon>Bacteroidota</taxon>
        <taxon>Sphingobacteriia</taxon>
        <taxon>Sphingobacteriales</taxon>
        <taxon>Sphingobacteriaceae</taxon>
        <taxon>Pedobacter</taxon>
    </lineage>
</organism>
<dbReference type="PANTHER" id="PTHR23416:SF78">
    <property type="entry name" value="LIPOPOLYSACCHARIDE BIOSYNTHESIS O-ACETYL TRANSFERASE WBBJ-RELATED"/>
    <property type="match status" value="1"/>
</dbReference>
<dbReference type="STRING" id="425514.SAMN05443550_10848"/>
<dbReference type="Proteomes" id="UP000198850">
    <property type="component" value="Unassembled WGS sequence"/>
</dbReference>
<evidence type="ECO:0000313" key="2">
    <source>
        <dbReference type="Proteomes" id="UP000198850"/>
    </source>
</evidence>